<proteinExistence type="predicted"/>
<accession>A0A5B0S1E5</accession>
<organism evidence="2 3">
    <name type="scientific">Puccinia graminis f. sp. tritici</name>
    <dbReference type="NCBI Taxonomy" id="56615"/>
    <lineage>
        <taxon>Eukaryota</taxon>
        <taxon>Fungi</taxon>
        <taxon>Dikarya</taxon>
        <taxon>Basidiomycota</taxon>
        <taxon>Pucciniomycotina</taxon>
        <taxon>Pucciniomycetes</taxon>
        <taxon>Pucciniales</taxon>
        <taxon>Pucciniaceae</taxon>
        <taxon>Puccinia</taxon>
    </lineage>
</organism>
<dbReference type="EMBL" id="VDEP01000102">
    <property type="protein sequence ID" value="KAA1131870.1"/>
    <property type="molecule type" value="Genomic_DNA"/>
</dbReference>
<feature type="region of interest" description="Disordered" evidence="1">
    <location>
        <begin position="32"/>
        <end position="51"/>
    </location>
</feature>
<dbReference type="AlphaFoldDB" id="A0A5B0S1E5"/>
<gene>
    <name evidence="2" type="ORF">PGTUg99_031257</name>
</gene>
<dbReference type="Proteomes" id="UP000325313">
    <property type="component" value="Unassembled WGS sequence"/>
</dbReference>
<reference evidence="2 3" key="1">
    <citation type="submission" date="2019-05" db="EMBL/GenBank/DDBJ databases">
        <title>Emergence of the Ug99 lineage of the wheat stem rust pathogen through somatic hybridization.</title>
        <authorList>
            <person name="Li F."/>
            <person name="Upadhyaya N.M."/>
            <person name="Sperschneider J."/>
            <person name="Matny O."/>
            <person name="Nguyen-Phuc H."/>
            <person name="Mago R."/>
            <person name="Raley C."/>
            <person name="Miller M.E."/>
            <person name="Silverstein K.A.T."/>
            <person name="Henningsen E."/>
            <person name="Hirsch C.D."/>
            <person name="Visser B."/>
            <person name="Pretorius Z.A."/>
            <person name="Steffenson B.J."/>
            <person name="Schwessinger B."/>
            <person name="Dodds P.N."/>
            <person name="Figueroa M."/>
        </authorList>
    </citation>
    <scope>NUCLEOTIDE SEQUENCE [LARGE SCALE GENOMIC DNA]</scope>
    <source>
        <strain evidence="2 3">Ug99</strain>
    </source>
</reference>
<sequence length="89" mass="9412">MGSAPAVSAAAAAARVDQAVCATIAHPSRGPVEGVWTRDRRPKATQTSRRNTPLELTVQAALLTDNLSPAKIKYTTGAGFRNYCEIVSE</sequence>
<evidence type="ECO:0000313" key="2">
    <source>
        <dbReference type="EMBL" id="KAA1131870.1"/>
    </source>
</evidence>
<evidence type="ECO:0000256" key="1">
    <source>
        <dbReference type="SAM" id="MobiDB-lite"/>
    </source>
</evidence>
<evidence type="ECO:0000313" key="3">
    <source>
        <dbReference type="Proteomes" id="UP000325313"/>
    </source>
</evidence>
<name>A0A5B0S1E5_PUCGR</name>
<protein>
    <submittedName>
        <fullName evidence="2">Uncharacterized protein</fullName>
    </submittedName>
</protein>
<comment type="caution">
    <text evidence="2">The sequence shown here is derived from an EMBL/GenBank/DDBJ whole genome shotgun (WGS) entry which is preliminary data.</text>
</comment>